<dbReference type="InterPro" id="IPR013324">
    <property type="entry name" value="RNA_pol_sigma_r3/r4-like"/>
</dbReference>
<dbReference type="RefSeq" id="WP_025066278.1">
    <property type="nucleotide sequence ID" value="NZ_CP013195.1"/>
</dbReference>
<dbReference type="InterPro" id="IPR007627">
    <property type="entry name" value="RNA_pol_sigma70_r2"/>
</dbReference>
<evidence type="ECO:0000313" key="8">
    <source>
        <dbReference type="Proteomes" id="UP000056252"/>
    </source>
</evidence>
<evidence type="ECO:0000256" key="1">
    <source>
        <dbReference type="ARBA" id="ARBA00010641"/>
    </source>
</evidence>
<dbReference type="SUPFAM" id="SSF88946">
    <property type="entry name" value="Sigma2 domain of RNA polymerase sigma factors"/>
    <property type="match status" value="1"/>
</dbReference>
<dbReference type="Proteomes" id="UP000056252">
    <property type="component" value="Chromosome"/>
</dbReference>
<dbReference type="OrthoDB" id="1093111at2"/>
<keyword evidence="3" id="KW-0731">Sigma factor</keyword>
<comment type="similarity">
    <text evidence="1">Belongs to the sigma-70 factor family. ECF subfamily.</text>
</comment>
<dbReference type="InterPro" id="IPR014284">
    <property type="entry name" value="RNA_pol_sigma-70_dom"/>
</dbReference>
<dbReference type="GO" id="GO:0016987">
    <property type="term" value="F:sigma factor activity"/>
    <property type="evidence" value="ECO:0007669"/>
    <property type="project" value="UniProtKB-KW"/>
</dbReference>
<feature type="domain" description="RNA polymerase sigma-70 region 2" evidence="5">
    <location>
        <begin position="11"/>
        <end position="75"/>
    </location>
</feature>
<dbReference type="GO" id="GO:0006352">
    <property type="term" value="P:DNA-templated transcription initiation"/>
    <property type="evidence" value="ECO:0007669"/>
    <property type="project" value="InterPro"/>
</dbReference>
<dbReference type="InterPro" id="IPR013249">
    <property type="entry name" value="RNA_pol_sigma70_r4_t2"/>
</dbReference>
<evidence type="ECO:0000256" key="2">
    <source>
        <dbReference type="ARBA" id="ARBA00023015"/>
    </source>
</evidence>
<dbReference type="PANTHER" id="PTHR43133:SF46">
    <property type="entry name" value="RNA POLYMERASE SIGMA-70 FACTOR ECF SUBFAMILY"/>
    <property type="match status" value="1"/>
</dbReference>
<proteinExistence type="inferred from homology"/>
<sequence>MDENFDFEQIFKAYYTQLYCFAKQMIIDEQECHDIVCEAYEDVWRNISTIRKETVKAYLYACVRNKSINRLRHRNTHRQYLEYCKKMTDPYAHNDELNERLERERLINEAVETMKPPIGDVLRACFIDGKKYAEIAQEMGISLSLVKKYMVKAMANIRENIQKRLKS</sequence>
<dbReference type="KEGG" id="peo:AS203_08730"/>
<dbReference type="Gene3D" id="1.10.1740.10">
    <property type="match status" value="1"/>
</dbReference>
<dbReference type="Pfam" id="PF04542">
    <property type="entry name" value="Sigma70_r2"/>
    <property type="match status" value="1"/>
</dbReference>
<protein>
    <recommendedName>
        <fullName evidence="9">RNA polymerase subunit sigma-70</fullName>
    </recommendedName>
</protein>
<evidence type="ECO:0000256" key="4">
    <source>
        <dbReference type="ARBA" id="ARBA00023163"/>
    </source>
</evidence>
<dbReference type="EMBL" id="CP013195">
    <property type="protein sequence ID" value="ALO49160.1"/>
    <property type="molecule type" value="Genomic_DNA"/>
</dbReference>
<accession>A0A0S2KLI7</accession>
<dbReference type="InterPro" id="IPR013325">
    <property type="entry name" value="RNA_pol_sigma_r2"/>
</dbReference>
<keyword evidence="4" id="KW-0804">Transcription</keyword>
<reference evidence="8" key="1">
    <citation type="submission" date="2015-11" db="EMBL/GenBank/DDBJ databases">
        <authorList>
            <person name="Holder M.E."/>
            <person name="Ajami N.J."/>
            <person name="Petrosino J.F."/>
        </authorList>
    </citation>
    <scope>NUCLEOTIDE SEQUENCE [LARGE SCALE GENOMIC DNA]</scope>
    <source>
        <strain evidence="8">F0113</strain>
    </source>
</reference>
<evidence type="ECO:0000259" key="5">
    <source>
        <dbReference type="Pfam" id="PF04542"/>
    </source>
</evidence>
<evidence type="ECO:0008006" key="9">
    <source>
        <dbReference type="Google" id="ProtNLM"/>
    </source>
</evidence>
<dbReference type="AlphaFoldDB" id="A0A0S2KLI7"/>
<name>A0A0S2KLI7_9BACT</name>
<gene>
    <name evidence="7" type="ORF">AS203_08730</name>
</gene>
<dbReference type="InterPro" id="IPR039425">
    <property type="entry name" value="RNA_pol_sigma-70-like"/>
</dbReference>
<dbReference type="InterPro" id="IPR036388">
    <property type="entry name" value="WH-like_DNA-bd_sf"/>
</dbReference>
<feature type="domain" description="RNA polymerase sigma factor 70 region 4 type 2" evidence="6">
    <location>
        <begin position="106"/>
        <end position="155"/>
    </location>
</feature>
<evidence type="ECO:0000259" key="6">
    <source>
        <dbReference type="Pfam" id="PF08281"/>
    </source>
</evidence>
<dbReference type="PANTHER" id="PTHR43133">
    <property type="entry name" value="RNA POLYMERASE ECF-TYPE SIGMA FACTO"/>
    <property type="match status" value="1"/>
</dbReference>
<dbReference type="eggNOG" id="COG1595">
    <property type="taxonomic scope" value="Bacteria"/>
</dbReference>
<dbReference type="Pfam" id="PF08281">
    <property type="entry name" value="Sigma70_r4_2"/>
    <property type="match status" value="1"/>
</dbReference>
<dbReference type="STRING" id="76123.AS203_08730"/>
<dbReference type="GO" id="GO:0003677">
    <property type="term" value="F:DNA binding"/>
    <property type="evidence" value="ECO:0007669"/>
    <property type="project" value="InterPro"/>
</dbReference>
<dbReference type="SUPFAM" id="SSF88659">
    <property type="entry name" value="Sigma3 and sigma4 domains of RNA polymerase sigma factors"/>
    <property type="match status" value="1"/>
</dbReference>
<keyword evidence="8" id="KW-1185">Reference proteome</keyword>
<dbReference type="Gene3D" id="1.10.10.10">
    <property type="entry name" value="Winged helix-like DNA-binding domain superfamily/Winged helix DNA-binding domain"/>
    <property type="match status" value="1"/>
</dbReference>
<evidence type="ECO:0000313" key="7">
    <source>
        <dbReference type="EMBL" id="ALO49160.1"/>
    </source>
</evidence>
<dbReference type="NCBIfam" id="TIGR02937">
    <property type="entry name" value="sigma70-ECF"/>
    <property type="match status" value="1"/>
</dbReference>
<evidence type="ECO:0000256" key="3">
    <source>
        <dbReference type="ARBA" id="ARBA00023082"/>
    </source>
</evidence>
<keyword evidence="2" id="KW-0805">Transcription regulation</keyword>
<organism evidence="7 8">
    <name type="scientific">Hoylesella enoeca</name>
    <dbReference type="NCBI Taxonomy" id="76123"/>
    <lineage>
        <taxon>Bacteria</taxon>
        <taxon>Pseudomonadati</taxon>
        <taxon>Bacteroidota</taxon>
        <taxon>Bacteroidia</taxon>
        <taxon>Bacteroidales</taxon>
        <taxon>Prevotellaceae</taxon>
        <taxon>Hoylesella</taxon>
    </lineage>
</organism>